<sequence>MADERSNEALHPTKEVRITGERSATLVGMAIQASRVDTTILQMKMAGSPETRRRANEAADRFERALNAFDAEMREVNKDLNLNRNGGGQSARSAQQSGQSKQAPKPVLQKAKKGGEQQAQAQGTAKATQTGQQKQGSNAKPQGQQQKTAAGQKPNGKPQQPAGAASKPQKPTAPAVKEATPAPEAAAEAQA</sequence>
<dbReference type="GeneID" id="42592531"/>
<dbReference type="EMBL" id="WXZT01000049">
    <property type="protein sequence ID" value="MZZ17492.1"/>
    <property type="molecule type" value="Genomic_DNA"/>
</dbReference>
<gene>
    <name evidence="3" type="ORF">GUL26_35090</name>
</gene>
<protein>
    <submittedName>
        <fullName evidence="2">Uncharacterized protein</fullName>
    </submittedName>
</protein>
<dbReference type="Proteomes" id="UP000644192">
    <property type="component" value="Unassembled WGS sequence"/>
</dbReference>
<evidence type="ECO:0000313" key="2">
    <source>
        <dbReference type="EMBL" id="ARD70532.1"/>
    </source>
</evidence>
<feature type="region of interest" description="Disordered" evidence="1">
    <location>
        <begin position="77"/>
        <end position="191"/>
    </location>
</feature>
<reference evidence="2" key="1">
    <citation type="submission" date="2017-01" db="EMBL/GenBank/DDBJ databases">
        <title>Complete nucleotide sequence of an IncP-2 blaVIM-2-harboring megaplasmid from Pseudomonas aeruginosa.</title>
        <authorList>
            <person name="Botelho J."/>
            <person name="Grosso F."/>
            <person name="Mabrouk A."/>
            <person name="Peixe L."/>
        </authorList>
    </citation>
    <scope>NUCLEOTIDE SEQUENCE</scope>
    <source>
        <strain evidence="2">FFUP_PS_37</strain>
        <plasmid evidence="2">pJB37</plasmid>
    </source>
</reference>
<accession>A0A1V0M6N1</accession>
<evidence type="ECO:0000256" key="1">
    <source>
        <dbReference type="SAM" id="MobiDB-lite"/>
    </source>
</evidence>
<keyword evidence="2" id="KW-0614">Plasmid</keyword>
<reference evidence="3" key="2">
    <citation type="submission" date="2020-01" db="EMBL/GenBank/DDBJ databases">
        <title>Bacteria Cultured from War Wounds Associated with the Conflict in Eastern Ukraine.</title>
        <authorList>
            <person name="Snesrud E."/>
            <person name="Galac M.R."/>
            <person name="Mc Gann P."/>
            <person name="Valentine K."/>
            <person name="Viacheslav K."/>
        </authorList>
    </citation>
    <scope>NUCLEOTIDE SEQUENCE</scope>
    <source>
        <strain evidence="3">VNMU148</strain>
    </source>
</reference>
<evidence type="ECO:0000313" key="3">
    <source>
        <dbReference type="EMBL" id="MZZ17492.1"/>
    </source>
</evidence>
<proteinExistence type="predicted"/>
<dbReference type="RefSeq" id="WP_019438444.1">
    <property type="nucleotide sequence ID" value="NZ_CAADPS010000065.1"/>
</dbReference>
<feature type="compositionally biased region" description="Low complexity" evidence="1">
    <location>
        <begin position="90"/>
        <end position="103"/>
    </location>
</feature>
<dbReference type="EMBL" id="KY494864">
    <property type="protein sequence ID" value="ARD70532.1"/>
    <property type="molecule type" value="Genomic_DNA"/>
</dbReference>
<feature type="compositionally biased region" description="Low complexity" evidence="1">
    <location>
        <begin position="170"/>
        <end position="191"/>
    </location>
</feature>
<name>A0A1V0M6N1_PSEAI</name>
<organism evidence="2">
    <name type="scientific">Pseudomonas aeruginosa</name>
    <dbReference type="NCBI Taxonomy" id="287"/>
    <lineage>
        <taxon>Bacteria</taxon>
        <taxon>Pseudomonadati</taxon>
        <taxon>Pseudomonadota</taxon>
        <taxon>Gammaproteobacteria</taxon>
        <taxon>Pseudomonadales</taxon>
        <taxon>Pseudomonadaceae</taxon>
        <taxon>Pseudomonas</taxon>
    </lineage>
</organism>
<feature type="compositionally biased region" description="Low complexity" evidence="1">
    <location>
        <begin position="116"/>
        <end position="154"/>
    </location>
</feature>
<geneLocation type="plasmid" evidence="2">
    <name>pJB37</name>
</geneLocation>
<dbReference type="AlphaFoldDB" id="A0A1V0M6N1"/>